<sequence>MVLSKQNRSRLKQKLIRYRRFQQKNAILIFSEPRGGSTWLMEVLMENPKVIVNWEPFHKNFGVVPRSFEWGWLATSNNINKSQLIQFLQDVISFRFANNWLVKYALFKRIFTASYVLTKFVRANRILQFVTKNLNLNHKPIYILRHPITTCISQLKTFNKMESYEMFIPWYETMQLADYDIKNKNLTYFLESLETPIEQKVAYWCLNNNDNICKIDSNDFYTVFYEDIVINPEIEFAKMFESIGLKVFDGFEKFNFRKASASDYQKNFRENPEEQLRKFQKYITTDVLNRVQAILDIFGITVYSAFHHLPIKK</sequence>
<name>A0A1Y1T8M6_9FLAO</name>
<organism evidence="1 2">
    <name type="scientific">Zunongwangia atlantica 22II14-10F7</name>
    <dbReference type="NCBI Taxonomy" id="1185767"/>
    <lineage>
        <taxon>Bacteria</taxon>
        <taxon>Pseudomonadati</taxon>
        <taxon>Bacteroidota</taxon>
        <taxon>Flavobacteriia</taxon>
        <taxon>Flavobacteriales</taxon>
        <taxon>Flavobacteriaceae</taxon>
        <taxon>Zunongwangia</taxon>
    </lineage>
</organism>
<reference evidence="1 2" key="1">
    <citation type="submission" date="2013-04" db="EMBL/GenBank/DDBJ databases">
        <title>Zunongwangia sp. 22II14-10F7 Genome Sequencing.</title>
        <authorList>
            <person name="Lai Q."/>
            <person name="Shao Z."/>
        </authorList>
    </citation>
    <scope>NUCLEOTIDE SEQUENCE [LARGE SCALE GENOMIC DNA]</scope>
    <source>
        <strain evidence="1 2">22II14-10F7</strain>
    </source>
</reference>
<accession>A0A1Y1T8M6</accession>
<dbReference type="AlphaFoldDB" id="A0A1Y1T8M6"/>
<evidence type="ECO:0000313" key="2">
    <source>
        <dbReference type="Proteomes" id="UP000192746"/>
    </source>
</evidence>
<dbReference type="OrthoDB" id="981509at2"/>
<gene>
    <name evidence="1" type="ORF">IIF7_01625</name>
</gene>
<evidence type="ECO:0000313" key="1">
    <source>
        <dbReference type="EMBL" id="ORL47420.1"/>
    </source>
</evidence>
<dbReference type="Gene3D" id="3.40.50.300">
    <property type="entry name" value="P-loop containing nucleotide triphosphate hydrolases"/>
    <property type="match status" value="1"/>
</dbReference>
<dbReference type="InterPro" id="IPR027417">
    <property type="entry name" value="P-loop_NTPase"/>
</dbReference>
<proteinExistence type="predicted"/>
<dbReference type="SUPFAM" id="SSF52540">
    <property type="entry name" value="P-loop containing nucleoside triphosphate hydrolases"/>
    <property type="match status" value="1"/>
</dbReference>
<dbReference type="STRING" id="1185767.IIF7_01625"/>
<dbReference type="Pfam" id="PF13469">
    <property type="entry name" value="Sulfotransfer_3"/>
    <property type="match status" value="1"/>
</dbReference>
<protein>
    <submittedName>
        <fullName evidence="1">Uncharacterized protein</fullName>
    </submittedName>
</protein>
<dbReference type="EMBL" id="ARYN01000001">
    <property type="protein sequence ID" value="ORL47420.1"/>
    <property type="molecule type" value="Genomic_DNA"/>
</dbReference>
<comment type="caution">
    <text evidence="1">The sequence shown here is derived from an EMBL/GenBank/DDBJ whole genome shotgun (WGS) entry which is preliminary data.</text>
</comment>
<dbReference type="Proteomes" id="UP000192746">
    <property type="component" value="Unassembled WGS sequence"/>
</dbReference>
<dbReference type="RefSeq" id="WP_084839908.1">
    <property type="nucleotide sequence ID" value="NZ_ARYN01000001.1"/>
</dbReference>
<keyword evidence="2" id="KW-1185">Reference proteome</keyword>